<dbReference type="InterPro" id="IPR013630">
    <property type="entry name" value="Methyltransf_Zn-bd_dom_put"/>
</dbReference>
<feature type="domain" description="C-methyltransferase" evidence="2">
    <location>
        <begin position="255"/>
        <end position="409"/>
    </location>
</feature>
<reference evidence="3 4" key="1">
    <citation type="journal article" date="2016" name="Nat. Commun.">
        <title>Thousands of microbial genomes shed light on interconnected biogeochemical processes in an aquifer system.</title>
        <authorList>
            <person name="Anantharaman K."/>
            <person name="Brown C.T."/>
            <person name="Hug L.A."/>
            <person name="Sharon I."/>
            <person name="Castelle C.J."/>
            <person name="Probst A.J."/>
            <person name="Thomas B.C."/>
            <person name="Singh A."/>
            <person name="Wilkins M.J."/>
            <person name="Karaoz U."/>
            <person name="Brodie E.L."/>
            <person name="Williams K.H."/>
            <person name="Hubbard S.S."/>
            <person name="Banfield J.F."/>
        </authorList>
    </citation>
    <scope>NUCLEOTIDE SEQUENCE [LARGE SCALE GENOMIC DNA]</scope>
</reference>
<feature type="domain" description="Methyltransferase putative zinc binding" evidence="1">
    <location>
        <begin position="13"/>
        <end position="74"/>
    </location>
</feature>
<name>A0A1F6N435_9BACT</name>
<evidence type="ECO:0000313" key="4">
    <source>
        <dbReference type="Proteomes" id="UP000177040"/>
    </source>
</evidence>
<dbReference type="Pfam" id="PF13489">
    <property type="entry name" value="Methyltransf_23"/>
    <property type="match status" value="1"/>
</dbReference>
<dbReference type="Pfam" id="PF08421">
    <property type="entry name" value="Methyltransf_13"/>
    <property type="match status" value="1"/>
</dbReference>
<dbReference type="Proteomes" id="UP000177040">
    <property type="component" value="Unassembled WGS sequence"/>
</dbReference>
<comment type="caution">
    <text evidence="3">The sequence shown here is derived from an EMBL/GenBank/DDBJ whole genome shotgun (WGS) entry which is preliminary data.</text>
</comment>
<accession>A0A1F6N435</accession>
<dbReference type="InterPro" id="IPR038576">
    <property type="entry name" value="Methyltransf_Zn-bd_dom_put_sf"/>
</dbReference>
<evidence type="ECO:0008006" key="5">
    <source>
        <dbReference type="Google" id="ProtNLM"/>
    </source>
</evidence>
<organism evidence="3 4">
    <name type="scientific">Candidatus Magasanikbacteria bacterium RIFCSPLOWO2_01_FULL_40_15</name>
    <dbReference type="NCBI Taxonomy" id="1798686"/>
    <lineage>
        <taxon>Bacteria</taxon>
        <taxon>Candidatus Magasanikiibacteriota</taxon>
    </lineage>
</organism>
<dbReference type="InterPro" id="IPR029063">
    <property type="entry name" value="SAM-dependent_MTases_sf"/>
</dbReference>
<dbReference type="Gene3D" id="6.10.250.3100">
    <property type="match status" value="1"/>
</dbReference>
<dbReference type="Gene3D" id="6.20.50.110">
    <property type="entry name" value="Methyltransferase, zinc-binding domain"/>
    <property type="match status" value="1"/>
</dbReference>
<dbReference type="AlphaFoldDB" id="A0A1F6N435"/>
<dbReference type="Gene3D" id="3.40.50.150">
    <property type="entry name" value="Vaccinia Virus protein VP39"/>
    <property type="match status" value="1"/>
</dbReference>
<dbReference type="PANTHER" id="PTHR43861:SF5">
    <property type="entry name" value="BLL5978 PROTEIN"/>
    <property type="match status" value="1"/>
</dbReference>
<proteinExistence type="predicted"/>
<dbReference type="Pfam" id="PF08484">
    <property type="entry name" value="Methyltransf_14"/>
    <property type="match status" value="1"/>
</dbReference>
<dbReference type="SUPFAM" id="SSF53335">
    <property type="entry name" value="S-adenosyl-L-methionine-dependent methyltransferases"/>
    <property type="match status" value="1"/>
</dbReference>
<evidence type="ECO:0000313" key="3">
    <source>
        <dbReference type="EMBL" id="OGH78460.1"/>
    </source>
</evidence>
<gene>
    <name evidence="3" type="ORF">A2983_03010</name>
</gene>
<dbReference type="EMBL" id="MFQH01000009">
    <property type="protein sequence ID" value="OGH78460.1"/>
    <property type="molecule type" value="Genomic_DNA"/>
</dbReference>
<protein>
    <recommendedName>
        <fullName evidence="5">Methyltransferase</fullName>
    </recommendedName>
</protein>
<sequence length="414" mass="46900">MKKNNYTGYSLTCQICRADNLKNILNLGHQPIVQEYLRAEELHESETRYPLNLVRCSNCSLVQIDYVPEPGKVFFPDYPYRTGLTSMLIRNFLELADVLEKKYELKPKDLIVDIGSNDGTLLKGFKAKGMQVLGIEPTNAAKDANKNGITTFQTFFDKASVTKAKKKYGSARVITATNVFAHINNVPELMRNVRDLLKSDGIFVSESQYLLDIVEKKEFDTVYHEHLRFYALKPLQILFNKYDMSLIDAERISAAGGSIRVYAKKGKQPMNARVKNLIQAEEQAGLYSLEKLIAWGKEIQKVRNDLLALLLKCKKNGAHIVGIGSPARANTLLGFSHITNELLDYAVEKKGSPKIGLYTPGTHIPVIDEEELYRDQPEYALILSWHIGEELIKIMKKNGYKGKYIMPLPKPRII</sequence>
<evidence type="ECO:0000259" key="2">
    <source>
        <dbReference type="Pfam" id="PF08484"/>
    </source>
</evidence>
<dbReference type="InterPro" id="IPR013691">
    <property type="entry name" value="MeTrfase_14"/>
</dbReference>
<evidence type="ECO:0000259" key="1">
    <source>
        <dbReference type="Pfam" id="PF08421"/>
    </source>
</evidence>
<dbReference type="Gene3D" id="3.40.50.720">
    <property type="entry name" value="NAD(P)-binding Rossmann-like Domain"/>
    <property type="match status" value="1"/>
</dbReference>
<dbReference type="PANTHER" id="PTHR43861">
    <property type="entry name" value="TRANS-ACONITATE 2-METHYLTRANSFERASE-RELATED"/>
    <property type="match status" value="1"/>
</dbReference>